<dbReference type="AlphaFoldDB" id="A0A5E5BJ85"/>
<evidence type="ECO:0000313" key="1">
    <source>
        <dbReference type="EMBL" id="VVE85115.1"/>
    </source>
</evidence>
<organism evidence="1 2">
    <name type="scientific">Pandoraea sputorum</name>
    <dbReference type="NCBI Taxonomy" id="93222"/>
    <lineage>
        <taxon>Bacteria</taxon>
        <taxon>Pseudomonadati</taxon>
        <taxon>Pseudomonadota</taxon>
        <taxon>Betaproteobacteria</taxon>
        <taxon>Burkholderiales</taxon>
        <taxon>Burkholderiaceae</taxon>
        <taxon>Pandoraea</taxon>
    </lineage>
</organism>
<dbReference type="Proteomes" id="UP000335538">
    <property type="component" value="Unassembled WGS sequence"/>
</dbReference>
<evidence type="ECO:0000313" key="2">
    <source>
        <dbReference type="Proteomes" id="UP000335538"/>
    </source>
</evidence>
<dbReference type="EMBL" id="CABPSR010000023">
    <property type="protein sequence ID" value="VVE85115.1"/>
    <property type="molecule type" value="Genomic_DNA"/>
</dbReference>
<name>A0A5E5BJ85_9BURK</name>
<proteinExistence type="predicted"/>
<gene>
    <name evidence="1" type="ORF">PSP31121_05099</name>
</gene>
<protein>
    <submittedName>
        <fullName evidence="1">Uncharacterized protein</fullName>
    </submittedName>
</protein>
<accession>A0A5E5BJ85</accession>
<reference evidence="1 2" key="1">
    <citation type="submission" date="2019-08" db="EMBL/GenBank/DDBJ databases">
        <authorList>
            <person name="Peeters C."/>
        </authorList>
    </citation>
    <scope>NUCLEOTIDE SEQUENCE [LARGE SCALE GENOMIC DNA]</scope>
    <source>
        <strain evidence="1 2">LMG 31121</strain>
    </source>
</reference>
<dbReference type="RefSeq" id="WP_150811244.1">
    <property type="nucleotide sequence ID" value="NZ_CABPSR010000023.1"/>
</dbReference>
<sequence length="74" mass="8270">MNFLRALLTWDFWFDLPVITHCSHCEASNGKLLSELSSGPPEQWVCGHCGETYLVSSDALNHAITALFSAYFGY</sequence>